<comment type="caution">
    <text evidence="1">The sequence shown here is derived from an EMBL/GenBank/DDBJ whole genome shotgun (WGS) entry which is preliminary data.</text>
</comment>
<dbReference type="AlphaFoldDB" id="A0A5J5F0H2"/>
<dbReference type="EMBL" id="VXIS01000066">
    <property type="protein sequence ID" value="KAA8908656.1"/>
    <property type="molecule type" value="Genomic_DNA"/>
</dbReference>
<sequence>MTSLSKNRHHGWASEEDLILVLCVGVADAGIAVELSAGIYHSYHSSPDLSSLPPQPWVISCGRPDSWKQNRPKARTPRAPHRCFRELALGVPGDARYTDKFTMEQCQSSSSTPAGRIVIDPEDLALQTAISRQEPTTDAIAVYSDGSRLEDEWCGCGAVTSKAPHLGPQQRGIRRRAFRHCHGPRARLTSNGGIIHLFTDAQAALKRLRDDKPDPGQWILARIANAEAVLPERKEDRGIPLGPRPPWGSWQRSCRRACQRRCVRWQQSTPTLRRDSDNPGTRG</sequence>
<name>A0A5J5F0H2_9PEZI</name>
<proteinExistence type="predicted"/>
<evidence type="ECO:0000313" key="2">
    <source>
        <dbReference type="Proteomes" id="UP000326924"/>
    </source>
</evidence>
<reference evidence="1 2" key="1">
    <citation type="submission" date="2019-09" db="EMBL/GenBank/DDBJ databases">
        <title>Draft genome of the ectomycorrhizal ascomycete Sphaerosporella brunnea.</title>
        <authorList>
            <consortium name="DOE Joint Genome Institute"/>
            <person name="Benucci G.M."/>
            <person name="Marozzi G."/>
            <person name="Antonielli L."/>
            <person name="Sanchez S."/>
            <person name="Marco P."/>
            <person name="Wang X."/>
            <person name="Falini L.B."/>
            <person name="Barry K."/>
            <person name="Haridas S."/>
            <person name="Lipzen A."/>
            <person name="Labutti K."/>
            <person name="Grigoriev I.V."/>
            <person name="Murat C."/>
            <person name="Martin F."/>
            <person name="Albertini E."/>
            <person name="Donnini D."/>
            <person name="Bonito G."/>
        </authorList>
    </citation>
    <scope>NUCLEOTIDE SEQUENCE [LARGE SCALE GENOMIC DNA]</scope>
    <source>
        <strain evidence="1 2">Sb_GMNB300</strain>
    </source>
</reference>
<evidence type="ECO:0000313" key="1">
    <source>
        <dbReference type="EMBL" id="KAA8908656.1"/>
    </source>
</evidence>
<accession>A0A5J5F0H2</accession>
<protein>
    <submittedName>
        <fullName evidence="1">Uncharacterized protein</fullName>
    </submittedName>
</protein>
<keyword evidence="2" id="KW-1185">Reference proteome</keyword>
<organism evidence="1 2">
    <name type="scientific">Sphaerosporella brunnea</name>
    <dbReference type="NCBI Taxonomy" id="1250544"/>
    <lineage>
        <taxon>Eukaryota</taxon>
        <taxon>Fungi</taxon>
        <taxon>Dikarya</taxon>
        <taxon>Ascomycota</taxon>
        <taxon>Pezizomycotina</taxon>
        <taxon>Pezizomycetes</taxon>
        <taxon>Pezizales</taxon>
        <taxon>Pyronemataceae</taxon>
        <taxon>Sphaerosporella</taxon>
    </lineage>
</organism>
<dbReference type="Proteomes" id="UP000326924">
    <property type="component" value="Unassembled WGS sequence"/>
</dbReference>
<dbReference type="InParanoid" id="A0A5J5F0H2"/>
<gene>
    <name evidence="1" type="ORF">FN846DRAFT_654519</name>
</gene>